<dbReference type="EMBL" id="FOXR01000003">
    <property type="protein sequence ID" value="SFP73929.1"/>
    <property type="molecule type" value="Genomic_DNA"/>
</dbReference>
<dbReference type="Gene3D" id="2.40.33.20">
    <property type="entry name" value="PK beta-barrel domain-like"/>
    <property type="match status" value="1"/>
</dbReference>
<comment type="pathway">
    <text evidence="2 6">Cofactor biosynthesis; molybdopterin biosynthesis.</text>
</comment>
<dbReference type="SUPFAM" id="SSF50800">
    <property type="entry name" value="PK beta-barrel domain-like"/>
    <property type="match status" value="1"/>
</dbReference>
<feature type="binding site" evidence="6">
    <location>
        <begin position="74"/>
        <end position="76"/>
    </location>
    <ligand>
        <name>substrate</name>
    </ligand>
</feature>
<dbReference type="InterPro" id="IPR047594">
    <property type="entry name" value="MoaC_bact/euk"/>
</dbReference>
<dbReference type="GO" id="GO:0030170">
    <property type="term" value="F:pyridoxal phosphate binding"/>
    <property type="evidence" value="ECO:0007669"/>
    <property type="project" value="InterPro"/>
</dbReference>
<comment type="function">
    <text evidence="6">Catalyzes the conversion of (8S)-3',8-cyclo-7,8-dihydroguanosine 5'-triphosphate to cyclic pyranopterin monophosphate (cPMP).</text>
</comment>
<dbReference type="UniPathway" id="UPA00344"/>
<dbReference type="PANTHER" id="PTHR36930:SF1">
    <property type="entry name" value="MOSC DOMAIN-CONTAINING PROTEIN"/>
    <property type="match status" value="1"/>
</dbReference>
<dbReference type="RefSeq" id="WP_092281906.1">
    <property type="nucleotide sequence ID" value="NZ_FOXR01000003.1"/>
</dbReference>
<feature type="active site" evidence="6">
    <location>
        <position position="127"/>
    </location>
</feature>
<evidence type="ECO:0000256" key="4">
    <source>
        <dbReference type="ARBA" id="ARBA00023150"/>
    </source>
</evidence>
<dbReference type="InterPro" id="IPR005302">
    <property type="entry name" value="MoCF_Sase_C"/>
</dbReference>
<gene>
    <name evidence="6" type="primary">moaC</name>
    <name evidence="8" type="ORF">SAMN05444406_10344</name>
</gene>
<keyword evidence="4 6" id="KW-0501">Molybdenum cofactor biosynthesis</keyword>
<dbReference type="NCBIfam" id="TIGR00581">
    <property type="entry name" value="moaC"/>
    <property type="match status" value="1"/>
</dbReference>
<evidence type="ECO:0000256" key="3">
    <source>
        <dbReference type="ARBA" id="ARBA00012575"/>
    </source>
</evidence>
<evidence type="ECO:0000259" key="7">
    <source>
        <dbReference type="PROSITE" id="PS51340"/>
    </source>
</evidence>
<feature type="domain" description="MOSC" evidence="7">
    <location>
        <begin position="184"/>
        <end position="311"/>
    </location>
</feature>
<dbReference type="Gene3D" id="3.30.70.640">
    <property type="entry name" value="Molybdopterin cofactor biosynthesis C (MoaC) domain"/>
    <property type="match status" value="1"/>
</dbReference>
<evidence type="ECO:0000313" key="9">
    <source>
        <dbReference type="Proteomes" id="UP000198577"/>
    </source>
</evidence>
<evidence type="ECO:0000313" key="8">
    <source>
        <dbReference type="EMBL" id="SFP73929.1"/>
    </source>
</evidence>
<sequence length="312" mass="33844">MDFSHLNDEGLPQMVDVSQKDVTHRVAKASGRIYVGYKVMAAIQNSDMPKGDIFTTAKLAGIMAAKKTSELIPLCHNIFLSYIDISYSVNQEEGYIEATSEVRTNAQTGAEMEALTAVLIFLETIYDMCKAIEKHMVITDVRVIEKKGGKSGDWSLDGAFGKNDRGLGRVVSINISKQKGTPKQPADEALLIKDFGIEGDAHAGAGHRQVSLLDVSSIRKMEKYGLKGLCFGKFAENITTEGLDLSRIDIGTRLKIGNDVVLEISQIGKKCHGDGCEIARTVGGCIMPREGLFARVLKGGKIKVGDCIEVMA</sequence>
<dbReference type="InterPro" id="IPR052716">
    <property type="entry name" value="MOSC_domain"/>
</dbReference>
<evidence type="ECO:0000256" key="6">
    <source>
        <dbReference type="HAMAP-Rule" id="MF_01224"/>
    </source>
</evidence>
<dbReference type="InterPro" id="IPR036522">
    <property type="entry name" value="MoaC_sf"/>
</dbReference>
<dbReference type="EC" id="4.6.1.17" evidence="3 6"/>
<comment type="similarity">
    <text evidence="6">Belongs to the MoaC family.</text>
</comment>
<feature type="binding site" evidence="6">
    <location>
        <begin position="112"/>
        <end position="113"/>
    </location>
    <ligand>
        <name>substrate</name>
    </ligand>
</feature>
<dbReference type="PROSITE" id="PS51340">
    <property type="entry name" value="MOSC"/>
    <property type="match status" value="1"/>
</dbReference>
<proteinExistence type="inferred from homology"/>
<dbReference type="InterPro" id="IPR002820">
    <property type="entry name" value="Mopterin_CF_biosynth-C_dom"/>
</dbReference>
<comment type="subunit">
    <text evidence="6">Homohexamer; trimer of dimers.</text>
</comment>
<dbReference type="GO" id="GO:0030151">
    <property type="term" value="F:molybdenum ion binding"/>
    <property type="evidence" value="ECO:0007669"/>
    <property type="project" value="InterPro"/>
</dbReference>
<dbReference type="NCBIfam" id="NF006870">
    <property type="entry name" value="PRK09364.1"/>
    <property type="match status" value="1"/>
</dbReference>
<dbReference type="InterPro" id="IPR011037">
    <property type="entry name" value="Pyrv_Knase-like_insert_dom_sf"/>
</dbReference>
<dbReference type="PANTHER" id="PTHR36930">
    <property type="entry name" value="METAL-SULFUR CLUSTER BIOSYNTHESIS PROTEINS YUAD-RELATED"/>
    <property type="match status" value="1"/>
</dbReference>
<accession>A0A1I5ST58</accession>
<dbReference type="Pfam" id="PF03473">
    <property type="entry name" value="MOSC"/>
    <property type="match status" value="1"/>
</dbReference>
<dbReference type="GO" id="GO:0006777">
    <property type="term" value="P:Mo-molybdopterin cofactor biosynthetic process"/>
    <property type="evidence" value="ECO:0007669"/>
    <property type="project" value="UniProtKB-UniRule"/>
</dbReference>
<dbReference type="STRING" id="937334.SAMN05444406_10344"/>
<name>A0A1I5ST58_9FIRM</name>
<reference evidence="8 9" key="1">
    <citation type="submission" date="2016-10" db="EMBL/GenBank/DDBJ databases">
        <authorList>
            <person name="de Groot N.N."/>
        </authorList>
    </citation>
    <scope>NUCLEOTIDE SEQUENCE [LARGE SCALE GENOMIC DNA]</scope>
    <source>
        <strain evidence="8 9">DSM 20678</strain>
    </source>
</reference>
<keyword evidence="9" id="KW-1185">Reference proteome</keyword>
<dbReference type="HAMAP" id="MF_01224_B">
    <property type="entry name" value="MoaC_B"/>
    <property type="match status" value="1"/>
</dbReference>
<dbReference type="Pfam" id="PF01967">
    <property type="entry name" value="MoaC"/>
    <property type="match status" value="1"/>
</dbReference>
<dbReference type="InterPro" id="IPR023045">
    <property type="entry name" value="MoaC"/>
</dbReference>
<protein>
    <recommendedName>
        <fullName evidence="3 6">Cyclic pyranopterin monophosphate synthase</fullName>
        <ecNumber evidence="3 6">4.6.1.17</ecNumber>
    </recommendedName>
    <alternativeName>
        <fullName evidence="6">Molybdenum cofactor biosynthesis protein C</fullName>
    </alternativeName>
</protein>
<dbReference type="CDD" id="cd01420">
    <property type="entry name" value="MoaC_PE"/>
    <property type="match status" value="1"/>
</dbReference>
<evidence type="ECO:0000256" key="5">
    <source>
        <dbReference type="ARBA" id="ARBA00023239"/>
    </source>
</evidence>
<evidence type="ECO:0000256" key="1">
    <source>
        <dbReference type="ARBA" id="ARBA00001637"/>
    </source>
</evidence>
<dbReference type="OrthoDB" id="9794429at2"/>
<organism evidence="8 9">
    <name type="scientific">Caldicoprobacter faecalis</name>
    <dbReference type="NCBI Taxonomy" id="937334"/>
    <lineage>
        <taxon>Bacteria</taxon>
        <taxon>Bacillati</taxon>
        <taxon>Bacillota</taxon>
        <taxon>Clostridia</taxon>
        <taxon>Caldicoprobacterales</taxon>
        <taxon>Caldicoprobacteraceae</taxon>
        <taxon>Caldicoprobacter</taxon>
    </lineage>
</organism>
<dbReference type="Proteomes" id="UP000198577">
    <property type="component" value="Unassembled WGS sequence"/>
</dbReference>
<evidence type="ECO:0000256" key="2">
    <source>
        <dbReference type="ARBA" id="ARBA00005046"/>
    </source>
</evidence>
<keyword evidence="5 6" id="KW-0456">Lyase</keyword>
<dbReference type="GO" id="GO:0061799">
    <property type="term" value="F:cyclic pyranopterin monophosphate synthase activity"/>
    <property type="evidence" value="ECO:0007669"/>
    <property type="project" value="UniProtKB-UniRule"/>
</dbReference>
<dbReference type="AlphaFoldDB" id="A0A1I5ST58"/>
<dbReference type="NCBIfam" id="NF011069">
    <property type="entry name" value="PRK14499.1"/>
    <property type="match status" value="1"/>
</dbReference>
<comment type="catalytic activity">
    <reaction evidence="1 6">
        <text>(8S)-3',8-cyclo-7,8-dihydroguanosine 5'-triphosphate = cyclic pyranopterin phosphate + diphosphate</text>
        <dbReference type="Rhea" id="RHEA:49580"/>
        <dbReference type="ChEBI" id="CHEBI:33019"/>
        <dbReference type="ChEBI" id="CHEBI:59648"/>
        <dbReference type="ChEBI" id="CHEBI:131766"/>
        <dbReference type="EC" id="4.6.1.17"/>
    </reaction>
</comment>
<dbReference type="SUPFAM" id="SSF55040">
    <property type="entry name" value="Molybdenum cofactor biosynthesis protein C, MoaC"/>
    <property type="match status" value="1"/>
</dbReference>